<accession>A0AAD1UIQ3</accession>
<proteinExistence type="predicted"/>
<reference evidence="4" key="1">
    <citation type="submission" date="2023-07" db="EMBL/GenBank/DDBJ databases">
        <authorList>
            <consortium name="AG Swart"/>
            <person name="Singh M."/>
            <person name="Singh A."/>
            <person name="Seah K."/>
            <person name="Emmerich C."/>
        </authorList>
    </citation>
    <scope>NUCLEOTIDE SEQUENCE</scope>
    <source>
        <strain evidence="4">DP1</strain>
    </source>
</reference>
<dbReference type="GO" id="GO:0005929">
    <property type="term" value="C:cilium"/>
    <property type="evidence" value="ECO:0007669"/>
    <property type="project" value="TreeGrafter"/>
</dbReference>
<feature type="compositionally biased region" description="Basic and acidic residues" evidence="2">
    <location>
        <begin position="98"/>
        <end position="108"/>
    </location>
</feature>
<feature type="compositionally biased region" description="Basic and acidic residues" evidence="2">
    <location>
        <begin position="921"/>
        <end position="935"/>
    </location>
</feature>
<dbReference type="EMBL" id="CAMPGE010011371">
    <property type="protein sequence ID" value="CAI2370206.1"/>
    <property type="molecule type" value="Genomic_DNA"/>
</dbReference>
<protein>
    <recommendedName>
        <fullName evidence="3">Centrosomal protein CEP104 N-terminal domain-containing protein</fullName>
    </recommendedName>
</protein>
<evidence type="ECO:0000256" key="1">
    <source>
        <dbReference type="SAM" id="Coils"/>
    </source>
</evidence>
<dbReference type="InterPro" id="IPR048739">
    <property type="entry name" value="CEP104_N"/>
</dbReference>
<comment type="caution">
    <text evidence="4">The sequence shown here is derived from an EMBL/GenBank/DDBJ whole genome shotgun (WGS) entry which is preliminary data.</text>
</comment>
<feature type="region of interest" description="Disordered" evidence="2">
    <location>
        <begin position="915"/>
        <end position="1038"/>
    </location>
</feature>
<evidence type="ECO:0000313" key="5">
    <source>
        <dbReference type="Proteomes" id="UP001295684"/>
    </source>
</evidence>
<name>A0AAD1UIQ3_EUPCR</name>
<evidence type="ECO:0000256" key="2">
    <source>
        <dbReference type="SAM" id="MobiDB-lite"/>
    </source>
</evidence>
<dbReference type="PANTHER" id="PTHR13371">
    <property type="entry name" value="GLYCINE-, GLUTAMATE-, THIENYLCYCLOHEXYLPIPERIDINE-BINDING PROTEIN"/>
    <property type="match status" value="1"/>
</dbReference>
<feature type="coiled-coil region" evidence="1">
    <location>
        <begin position="327"/>
        <end position="354"/>
    </location>
</feature>
<feature type="domain" description="Centrosomal protein CEP104 N-terminal" evidence="3">
    <location>
        <begin position="178"/>
        <end position="237"/>
    </location>
</feature>
<feature type="compositionally biased region" description="Basic and acidic residues" evidence="2">
    <location>
        <begin position="117"/>
        <end position="178"/>
    </location>
</feature>
<dbReference type="SUPFAM" id="SSF48371">
    <property type="entry name" value="ARM repeat"/>
    <property type="match status" value="1"/>
</dbReference>
<feature type="region of interest" description="Disordered" evidence="2">
    <location>
        <begin position="95"/>
        <end position="179"/>
    </location>
</feature>
<dbReference type="InterPro" id="IPR011989">
    <property type="entry name" value="ARM-like"/>
</dbReference>
<keyword evidence="1" id="KW-0175">Coiled coil</keyword>
<dbReference type="Pfam" id="PF21038">
    <property type="entry name" value="CEP104_N"/>
    <property type="match status" value="2"/>
</dbReference>
<evidence type="ECO:0000313" key="4">
    <source>
        <dbReference type="EMBL" id="CAI2370206.1"/>
    </source>
</evidence>
<dbReference type="InterPro" id="IPR052607">
    <property type="entry name" value="CEP104-like"/>
</dbReference>
<sequence>MAEEIGSHDFKNLKLAYRIYRVTSQDQNYPVTELLISDVSQTRGWRSQRFCDYPQELILEFPCKITLNKVNFLFHSSKIPSEIECYSLSNLRELNPTNEDKETGDVKTTDAPGIEEEDKKRKEDEESEKEGKEEVVQEKDQKKKDSSGVKIEENQGEIQTKETDLQPDSEPAKPEEGPKFWFFKCSTNEDTNFTEQEEKSIEISKECRYFLIKIMRCHNNKLNLFNQISIMNISCFGDVSGYEEKYLKGLININPSEAILMNRTLKAMRGQQFDNENDAYKSILSFKKEVPKFKDKNIQLFDSKIASLNWAKEKAAENEDYQEAEKLKQVINKIEKLKSHIRSLEAKKNAYAMEENYEKAKKTKTEINRVVNVVMNINSRGYKLDQTPNTYKIQPKRMFERHQNALNYSVYDETYSKASIFGDKMGALNINQSAANYNESLPQNNLNITENEIMQSNQQRSVKNLKSVLGPKRMGILKYNSNSHSSGNGGYLSETEHSHMITSISDVNSSMNHERFGIPKKQLRVVDPKDEPDSLNQNKSDFLPQIDFKAESAKAQSPFIQKNSDNRVVPGALMRRPIDFSKVMEEINEQGDSKPIIVDEIDPSEIHRAEPYNEYFDKDTVKLLFSKKWQNKEEGFKRITKEFKDLVKQDTESGDSGGQASSFKGKKKECMDLIINCIERGINEKILHVRLQALDFLKTFLEECPVSPMDLQNFENVVGFCVEGLSENNLKLKEKFEGSLKASLSSKSSNYYDILTLILNKLPIKNKAQQKHKSSQLKFVVKALENITPEENSEESKEAQSKEDAFFTQLLDFTTSYIYKEKVFGKDGKEGIEKAFVQIYKRKNYDFIKEQLEALDSSSLHSLARHIPELKASIDEKEEAERKRKEQLVIDTNKRLALLKNERLKRIKNSLSNKPVTAYTSDRKSREDTPKKELRGGSNISRKLSIGASNEKDKEAEKAEKLEKSKKKSKKSHTKTSMELNKSIEAKASKRNPSRNESRNVTPFGSKKDPSNNSKAKLTMSTSRKIKKSSKSRKDLSHEDNLKSINDAYLSKVPWKGKIKCTDCGEKGFKDLRSLTKHHHKSCKAYKKCDRCDKLLKNSDYSLHQSRKCKNKLTLKTEITTKTQEDPPK</sequence>
<dbReference type="Gene3D" id="1.25.10.10">
    <property type="entry name" value="Leucine-rich Repeat Variant"/>
    <property type="match status" value="1"/>
</dbReference>
<feature type="compositionally biased region" description="Basic residues" evidence="2">
    <location>
        <begin position="964"/>
        <end position="974"/>
    </location>
</feature>
<dbReference type="InterPro" id="IPR016024">
    <property type="entry name" value="ARM-type_fold"/>
</dbReference>
<dbReference type="AlphaFoldDB" id="A0AAD1UIQ3"/>
<feature type="compositionally biased region" description="Polar residues" evidence="2">
    <location>
        <begin position="1011"/>
        <end position="1020"/>
    </location>
</feature>
<dbReference type="Proteomes" id="UP001295684">
    <property type="component" value="Unassembled WGS sequence"/>
</dbReference>
<feature type="compositionally biased region" description="Basic and acidic residues" evidence="2">
    <location>
        <begin position="982"/>
        <end position="998"/>
    </location>
</feature>
<feature type="domain" description="Centrosomal protein CEP104 N-terminal" evidence="3">
    <location>
        <begin position="44"/>
        <end position="97"/>
    </location>
</feature>
<feature type="compositionally biased region" description="Basic and acidic residues" evidence="2">
    <location>
        <begin position="950"/>
        <end position="963"/>
    </location>
</feature>
<keyword evidence="5" id="KW-1185">Reference proteome</keyword>
<gene>
    <name evidence="4" type="ORF">ECRASSUSDP1_LOCUS11514</name>
</gene>
<organism evidence="4 5">
    <name type="scientific">Euplotes crassus</name>
    <dbReference type="NCBI Taxonomy" id="5936"/>
    <lineage>
        <taxon>Eukaryota</taxon>
        <taxon>Sar</taxon>
        <taxon>Alveolata</taxon>
        <taxon>Ciliophora</taxon>
        <taxon>Intramacronucleata</taxon>
        <taxon>Spirotrichea</taxon>
        <taxon>Hypotrichia</taxon>
        <taxon>Euplotida</taxon>
        <taxon>Euplotidae</taxon>
        <taxon>Moneuplotes</taxon>
    </lineage>
</organism>
<evidence type="ECO:0000259" key="3">
    <source>
        <dbReference type="Pfam" id="PF21038"/>
    </source>
</evidence>
<dbReference type="Pfam" id="PF21040">
    <property type="entry name" value="CEP104-like_TOG"/>
    <property type="match status" value="1"/>
</dbReference>
<dbReference type="PANTHER" id="PTHR13371:SF0">
    <property type="entry name" value="CENTROSOMAL PROTEIN OF 104 KDA"/>
    <property type="match status" value="1"/>
</dbReference>